<sequence length="418" mass="47850">MPFLSRHSWPVVLIRTPFCIVFFIVGVLSIRFTQVLADLLFKSLPRVYHLIANLTKVHFLTLLAFLTSIINPSKVVVTYNYDDLPKSNSFKVDSNGNLSSILSPNSVWISNHQIYTDWLYLWFMAYTGRFADSVYIVLKENLAKIPVLGPGMQVFKFLFLSRKWETDKVNLTNQLLEIDADARGLGPASGVRCISSTNPSLPGVAQWPKGDHPDKRIWPYQLIIYPEGTVKSPHTRERSDKFVRNLNRPLLKHVLLPRVRGIFLMLRLLRDTCEVVYDVACGYGGLKPEDYGEDVFTLKAFYLLGYGPSSVNYHIRAWNLKDIPLGNDDSVDIDTVDPEVLKKFEDWLFTVWYEKDKLMDKYYKTGTFAEAGNSKSRTVTADFKLKSSLEVVTPFVTLVSAFLILRLVVKGLWHLYCK</sequence>
<feature type="transmembrane region" description="Helical" evidence="4">
    <location>
        <begin position="391"/>
        <end position="409"/>
    </location>
</feature>
<dbReference type="PANTHER" id="PTHR10983">
    <property type="entry name" value="1-ACYLGLYCEROL-3-PHOSPHATE ACYLTRANSFERASE-RELATED"/>
    <property type="match status" value="1"/>
</dbReference>
<keyword evidence="4" id="KW-0472">Membrane</keyword>
<dbReference type="InterPro" id="IPR032098">
    <property type="entry name" value="Acyltransf_C"/>
</dbReference>
<dbReference type="SMART" id="SM00563">
    <property type="entry name" value="PlsC"/>
    <property type="match status" value="1"/>
</dbReference>
<evidence type="ECO:0000256" key="2">
    <source>
        <dbReference type="ARBA" id="ARBA00022679"/>
    </source>
</evidence>
<evidence type="ECO:0000256" key="4">
    <source>
        <dbReference type="SAM" id="Phobius"/>
    </source>
</evidence>
<gene>
    <name evidence="6" type="ORF">SAMEA4029009_CIC11G00000005732</name>
</gene>
<evidence type="ECO:0000256" key="1">
    <source>
        <dbReference type="ARBA" id="ARBA00008655"/>
    </source>
</evidence>
<accession>A0A1L0BY50</accession>
<dbReference type="GO" id="GO:0016746">
    <property type="term" value="F:acyltransferase activity"/>
    <property type="evidence" value="ECO:0007669"/>
    <property type="project" value="UniProtKB-KW"/>
</dbReference>
<dbReference type="SUPFAM" id="SSF69593">
    <property type="entry name" value="Glycerol-3-phosphate (1)-acyltransferase"/>
    <property type="match status" value="1"/>
</dbReference>
<feature type="transmembrane region" description="Helical" evidence="4">
    <location>
        <begin position="50"/>
        <end position="70"/>
    </location>
</feature>
<dbReference type="GO" id="GO:0036149">
    <property type="term" value="P:phosphatidylinositol acyl-chain remodeling"/>
    <property type="evidence" value="ECO:0007669"/>
    <property type="project" value="TreeGrafter"/>
</dbReference>
<evidence type="ECO:0000313" key="7">
    <source>
        <dbReference type="Proteomes" id="UP000182259"/>
    </source>
</evidence>
<proteinExistence type="inferred from homology"/>
<dbReference type="Proteomes" id="UP000182259">
    <property type="component" value="Chromosome IV"/>
</dbReference>
<dbReference type="EMBL" id="LT635767">
    <property type="protein sequence ID" value="SGZ55322.1"/>
    <property type="molecule type" value="Genomic_DNA"/>
</dbReference>
<dbReference type="PANTHER" id="PTHR10983:SF16">
    <property type="entry name" value="LYSOCARDIOLIPIN ACYLTRANSFERASE 1"/>
    <property type="match status" value="1"/>
</dbReference>
<name>A0A1L0BY50_9ASCO</name>
<comment type="similarity">
    <text evidence="1">Belongs to the 1-acyl-sn-glycerol-3-phosphate acyltransferase family.</text>
</comment>
<keyword evidence="4" id="KW-1133">Transmembrane helix</keyword>
<evidence type="ECO:0000259" key="5">
    <source>
        <dbReference type="SMART" id="SM00563"/>
    </source>
</evidence>
<protein>
    <submittedName>
        <fullName evidence="6">CIC11C00000005732</fullName>
    </submittedName>
</protein>
<dbReference type="CDD" id="cd07990">
    <property type="entry name" value="LPLAT_LCLAT1-like"/>
    <property type="match status" value="1"/>
</dbReference>
<dbReference type="InterPro" id="IPR002123">
    <property type="entry name" value="Plipid/glycerol_acylTrfase"/>
</dbReference>
<feature type="transmembrane region" description="Helical" evidence="4">
    <location>
        <begin position="12"/>
        <end position="30"/>
    </location>
</feature>
<keyword evidence="3" id="KW-0012">Acyltransferase</keyword>
<feature type="domain" description="Phospholipid/glycerol acyltransferase" evidence="5">
    <location>
        <begin position="106"/>
        <end position="263"/>
    </location>
</feature>
<dbReference type="AlphaFoldDB" id="A0A1L0BY50"/>
<dbReference type="GO" id="GO:0005783">
    <property type="term" value="C:endoplasmic reticulum"/>
    <property type="evidence" value="ECO:0007669"/>
    <property type="project" value="TreeGrafter"/>
</dbReference>
<keyword evidence="4" id="KW-0812">Transmembrane</keyword>
<reference evidence="6 7" key="1">
    <citation type="submission" date="2016-10" db="EMBL/GenBank/DDBJ databases">
        <authorList>
            <person name="de Groot N.N."/>
        </authorList>
    </citation>
    <scope>NUCLEOTIDE SEQUENCE [LARGE SCALE GENOMIC DNA]</scope>
    <source>
        <strain evidence="6 7">PYCC 4715</strain>
    </source>
</reference>
<organism evidence="6 7">
    <name type="scientific">Sungouiella intermedia</name>
    <dbReference type="NCBI Taxonomy" id="45354"/>
    <lineage>
        <taxon>Eukaryota</taxon>
        <taxon>Fungi</taxon>
        <taxon>Dikarya</taxon>
        <taxon>Ascomycota</taxon>
        <taxon>Saccharomycotina</taxon>
        <taxon>Pichiomycetes</taxon>
        <taxon>Metschnikowiaceae</taxon>
        <taxon>Sungouiella</taxon>
    </lineage>
</organism>
<keyword evidence="2" id="KW-0808">Transferase</keyword>
<dbReference type="Pfam" id="PF16076">
    <property type="entry name" value="Acyltransf_C"/>
    <property type="match status" value="1"/>
</dbReference>
<evidence type="ECO:0000313" key="6">
    <source>
        <dbReference type="EMBL" id="SGZ55322.1"/>
    </source>
</evidence>
<evidence type="ECO:0000256" key="3">
    <source>
        <dbReference type="ARBA" id="ARBA00023315"/>
    </source>
</evidence>
<dbReference type="Pfam" id="PF01553">
    <property type="entry name" value="Acyltransferase"/>
    <property type="match status" value="1"/>
</dbReference>